<keyword evidence="2" id="KW-1185">Reference proteome</keyword>
<dbReference type="Proteomes" id="UP001368270">
    <property type="component" value="Unassembled WGS sequence"/>
</dbReference>
<evidence type="ECO:0000313" key="1">
    <source>
        <dbReference type="EMBL" id="MEJ5219991.1"/>
    </source>
</evidence>
<gene>
    <name evidence="1" type="ORF">WG622_17180</name>
</gene>
<name>A0ABU8QKY2_9RHOB</name>
<proteinExistence type="predicted"/>
<organism evidence="1 2">
    <name type="scientific">Cognatishimia coralii</name>
    <dbReference type="NCBI Taxonomy" id="3083254"/>
    <lineage>
        <taxon>Bacteria</taxon>
        <taxon>Pseudomonadati</taxon>
        <taxon>Pseudomonadota</taxon>
        <taxon>Alphaproteobacteria</taxon>
        <taxon>Rhodobacterales</taxon>
        <taxon>Paracoccaceae</taxon>
        <taxon>Cognatishimia</taxon>
    </lineage>
</organism>
<accession>A0ABU8QKY2</accession>
<sequence length="290" mass="33315">MKNSLRNDLYRLFAQPPTIFTDYILRDKKNDPQRVSEVREYVENHREMLSQAQHYVIDSETERLFAKILRQLKDDGLEDTFQTIRLPFPIILMESDRDLEAKSICLIAESDNGFFSECFVGLPEGIAPNSSVLSWESATAQVFSSPLGFADNEDAKPQVEQELRINTEFCSMVVALCTLIKYEGMLSLNEQPLYARAERRRAEKAGKNLPNERKIVVKLGDLGRKQLEVMKKSKSNNSRVNKQAHWVTGHFMRTRSGGLSWRTPHIRGIGKPILQHRHVTHDADHFEGDE</sequence>
<dbReference type="EMBL" id="JBBGAZ010000015">
    <property type="protein sequence ID" value="MEJ5219991.1"/>
    <property type="molecule type" value="Genomic_DNA"/>
</dbReference>
<dbReference type="RefSeq" id="WP_339404645.1">
    <property type="nucleotide sequence ID" value="NZ_JBBGAZ010000015.1"/>
</dbReference>
<evidence type="ECO:0000313" key="2">
    <source>
        <dbReference type="Proteomes" id="UP001368270"/>
    </source>
</evidence>
<reference evidence="1 2" key="1">
    <citation type="submission" date="2024-03" db="EMBL/GenBank/DDBJ databases">
        <title>Cognatishimia coralii sp. nov., a marine bacterium isolated from coral surrounding seawater.</title>
        <authorList>
            <person name="Liu X."/>
            <person name="Liu S."/>
            <person name="Sun H."/>
            <person name="Zhang Y."/>
        </authorList>
    </citation>
    <scope>NUCLEOTIDE SEQUENCE [LARGE SCALE GENOMIC DNA]</scope>
    <source>
        <strain evidence="1 2">D5M38</strain>
    </source>
</reference>
<comment type="caution">
    <text evidence="1">The sequence shown here is derived from an EMBL/GenBank/DDBJ whole genome shotgun (WGS) entry which is preliminary data.</text>
</comment>
<protein>
    <submittedName>
        <fullName evidence="1">Uncharacterized protein</fullName>
    </submittedName>
</protein>